<evidence type="ECO:0000259" key="1">
    <source>
        <dbReference type="Pfam" id="PF00144"/>
    </source>
</evidence>
<dbReference type="Proteomes" id="UP000730481">
    <property type="component" value="Unassembled WGS sequence"/>
</dbReference>
<feature type="domain" description="Beta-lactamase-related" evidence="1">
    <location>
        <begin position="31"/>
        <end position="91"/>
    </location>
</feature>
<proteinExistence type="predicted"/>
<keyword evidence="3" id="KW-1185">Reference proteome</keyword>
<dbReference type="InterPro" id="IPR012338">
    <property type="entry name" value="Beta-lactam/transpept-like"/>
</dbReference>
<gene>
    <name evidence="2" type="ORF">FBEOM_3205</name>
</gene>
<dbReference type="SUPFAM" id="SSF56601">
    <property type="entry name" value="beta-lactamase/transpeptidase-like"/>
    <property type="match status" value="1"/>
</dbReference>
<organism evidence="2 3">
    <name type="scientific">Fusarium beomiforme</name>
    <dbReference type="NCBI Taxonomy" id="44412"/>
    <lineage>
        <taxon>Eukaryota</taxon>
        <taxon>Fungi</taxon>
        <taxon>Dikarya</taxon>
        <taxon>Ascomycota</taxon>
        <taxon>Pezizomycotina</taxon>
        <taxon>Sordariomycetes</taxon>
        <taxon>Hypocreomycetidae</taxon>
        <taxon>Hypocreales</taxon>
        <taxon>Nectriaceae</taxon>
        <taxon>Fusarium</taxon>
        <taxon>Fusarium burgessii species complex</taxon>
    </lineage>
</organism>
<sequence>MPLNVKTLSRLRGIVEQSCENPPQEIPRPSVVVISKDGEELFAHVAGKRGLTSQENMSLDSAFWIASCTKILVGLACMQHIEKGMLRLDERTQVEQLCPELKQLKVLRPDVKGLGTDPSLPALPGEGWEYGPGIDWDGVALERATGLKLNNYL</sequence>
<dbReference type="OrthoDB" id="428260at2759"/>
<reference evidence="2" key="1">
    <citation type="journal article" date="2017" name="Mycologia">
        <title>Fusarium algeriense, sp. nov., a novel toxigenic crown rot pathogen of durum wheat from Algeria is nested in the Fusarium burgessii species complex.</title>
        <authorList>
            <person name="Laraba I."/>
            <person name="Keddad A."/>
            <person name="Boureghda H."/>
            <person name="Abdallah N."/>
            <person name="Vaughan M.M."/>
            <person name="Proctor R.H."/>
            <person name="Busman M."/>
            <person name="O'Donnell K."/>
        </authorList>
    </citation>
    <scope>NUCLEOTIDE SEQUENCE</scope>
    <source>
        <strain evidence="2">NRRL 25174</strain>
    </source>
</reference>
<dbReference type="InterPro" id="IPR050789">
    <property type="entry name" value="Diverse_Enzym_Activities"/>
</dbReference>
<accession>A0A9P5AQI8</accession>
<dbReference type="PANTHER" id="PTHR43283">
    <property type="entry name" value="BETA-LACTAMASE-RELATED"/>
    <property type="match status" value="1"/>
</dbReference>
<comment type="caution">
    <text evidence="2">The sequence shown here is derived from an EMBL/GenBank/DDBJ whole genome shotgun (WGS) entry which is preliminary data.</text>
</comment>
<dbReference type="AlphaFoldDB" id="A0A9P5AQI8"/>
<evidence type="ECO:0000313" key="2">
    <source>
        <dbReference type="EMBL" id="KAF4342859.1"/>
    </source>
</evidence>
<dbReference type="EMBL" id="PVQB02000118">
    <property type="protein sequence ID" value="KAF4342859.1"/>
    <property type="molecule type" value="Genomic_DNA"/>
</dbReference>
<protein>
    <submittedName>
        <fullName evidence="2">Beta-lactamase family</fullName>
    </submittedName>
</protein>
<evidence type="ECO:0000313" key="3">
    <source>
        <dbReference type="Proteomes" id="UP000730481"/>
    </source>
</evidence>
<dbReference type="Pfam" id="PF00144">
    <property type="entry name" value="Beta-lactamase"/>
    <property type="match status" value="1"/>
</dbReference>
<name>A0A9P5AQI8_9HYPO</name>
<dbReference type="PANTHER" id="PTHR43283:SF3">
    <property type="entry name" value="BETA-LACTAMASE FAMILY PROTEIN (AFU_ORTHOLOGUE AFUA_5G07500)"/>
    <property type="match status" value="1"/>
</dbReference>
<dbReference type="InterPro" id="IPR001466">
    <property type="entry name" value="Beta-lactam-related"/>
</dbReference>
<dbReference type="Gene3D" id="3.40.710.10">
    <property type="entry name" value="DD-peptidase/beta-lactamase superfamily"/>
    <property type="match status" value="2"/>
</dbReference>
<reference evidence="2" key="2">
    <citation type="submission" date="2020-02" db="EMBL/GenBank/DDBJ databases">
        <title>Identification and distribution of gene clusters putatively required for synthesis of sphingolipid metabolism inhibitors in phylogenetically diverse species of the filamentous fungus Fusarium.</title>
        <authorList>
            <person name="Kim H.-S."/>
            <person name="Busman M."/>
            <person name="Brown D.W."/>
            <person name="Divon H."/>
            <person name="Uhlig S."/>
            <person name="Proctor R.H."/>
        </authorList>
    </citation>
    <scope>NUCLEOTIDE SEQUENCE</scope>
    <source>
        <strain evidence="2">NRRL 25174</strain>
    </source>
</reference>